<dbReference type="PANTHER" id="PTHR38788:SF3">
    <property type="entry name" value="CLR5 DOMAIN-CONTAINING PROTEIN"/>
    <property type="match status" value="1"/>
</dbReference>
<sequence length="471" mass="53487">MPTNYNQRSIAVAKAKWASEDDFIKHRQTITELYSNTTVSELIDIMEKQYGFFATTKMYKSRFRRWGLWKHDPGTSSSSAAIYRIDTPVELRDEEVLYQTLRDYYDASFSSRRWVFDGGSAMTEQELPAYRQAVERTNQAMSVGEEIYERFRAALGLLERPSHGNNGGKEGDFAQGVRLIRISFAELSHTLSSAESPLLAIWMIYVMVMFRESSARDFRPIEQQLTQYLYELTSCPLANGDGGRPLHPTARLWSTLWSGGRGFAINRYHLLMCSAIAIEQFSHHIGYFHPLTVELSGLGIGLMHPNGVGDPDDKTKRFRDLSQQLETLDIYDTRHITVVCCWASHYRHHGSPELLEEGITLLDGVLGNPDKARAVHEDLEGAFNIYSLLCSMNYKLGRLIVAENSMRHAINIAIVHRARTGEEGDLFEGLNGLEVVLRAQGKIKEADEVQEERKRLVHETLEIVGETDDSV</sequence>
<organism evidence="2 3">
    <name type="scientific">Xylaria arbuscula</name>
    <dbReference type="NCBI Taxonomy" id="114810"/>
    <lineage>
        <taxon>Eukaryota</taxon>
        <taxon>Fungi</taxon>
        <taxon>Dikarya</taxon>
        <taxon>Ascomycota</taxon>
        <taxon>Pezizomycotina</taxon>
        <taxon>Sordariomycetes</taxon>
        <taxon>Xylariomycetidae</taxon>
        <taxon>Xylariales</taxon>
        <taxon>Xylariaceae</taxon>
        <taxon>Xylaria</taxon>
    </lineage>
</organism>
<dbReference type="AlphaFoldDB" id="A0A9W8TLE1"/>
<dbReference type="Proteomes" id="UP001148614">
    <property type="component" value="Unassembled WGS sequence"/>
</dbReference>
<keyword evidence="3" id="KW-1185">Reference proteome</keyword>
<dbReference type="Pfam" id="PF14420">
    <property type="entry name" value="Clr5"/>
    <property type="match status" value="1"/>
</dbReference>
<proteinExistence type="predicted"/>
<reference evidence="2" key="1">
    <citation type="submission" date="2022-07" db="EMBL/GenBank/DDBJ databases">
        <title>Genome Sequence of Xylaria arbuscula.</title>
        <authorList>
            <person name="Buettner E."/>
        </authorList>
    </citation>
    <scope>NUCLEOTIDE SEQUENCE</scope>
    <source>
        <strain evidence="2">VT107</strain>
    </source>
</reference>
<dbReference type="InterPro" id="IPR025676">
    <property type="entry name" value="Clr5_dom"/>
</dbReference>
<gene>
    <name evidence="2" type="ORF">NPX13_g6467</name>
</gene>
<name>A0A9W8TLE1_9PEZI</name>
<dbReference type="PANTHER" id="PTHR38788">
    <property type="entry name" value="CLR5 DOMAIN-CONTAINING PROTEIN"/>
    <property type="match status" value="1"/>
</dbReference>
<comment type="caution">
    <text evidence="2">The sequence shown here is derived from an EMBL/GenBank/DDBJ whole genome shotgun (WGS) entry which is preliminary data.</text>
</comment>
<feature type="domain" description="Clr5" evidence="1">
    <location>
        <begin position="21"/>
        <end position="68"/>
    </location>
</feature>
<evidence type="ECO:0000313" key="2">
    <source>
        <dbReference type="EMBL" id="KAJ3568307.1"/>
    </source>
</evidence>
<dbReference type="EMBL" id="JANPWZ010001149">
    <property type="protein sequence ID" value="KAJ3568307.1"/>
    <property type="molecule type" value="Genomic_DNA"/>
</dbReference>
<evidence type="ECO:0000259" key="1">
    <source>
        <dbReference type="Pfam" id="PF14420"/>
    </source>
</evidence>
<evidence type="ECO:0000313" key="3">
    <source>
        <dbReference type="Proteomes" id="UP001148614"/>
    </source>
</evidence>
<accession>A0A9W8TLE1</accession>
<protein>
    <recommendedName>
        <fullName evidence="1">Clr5 domain-containing protein</fullName>
    </recommendedName>
</protein>